<proteinExistence type="predicted"/>
<dbReference type="Proteomes" id="UP001523262">
    <property type="component" value="Unassembled WGS sequence"/>
</dbReference>
<dbReference type="InterPro" id="IPR018062">
    <property type="entry name" value="HTH_AraC-typ_CS"/>
</dbReference>
<evidence type="ECO:0000259" key="4">
    <source>
        <dbReference type="PROSITE" id="PS01124"/>
    </source>
</evidence>
<dbReference type="PANTHER" id="PTHR43280:SF2">
    <property type="entry name" value="HTH-TYPE TRANSCRIPTIONAL REGULATOR EXSA"/>
    <property type="match status" value="1"/>
</dbReference>
<dbReference type="SMART" id="SM00342">
    <property type="entry name" value="HTH_ARAC"/>
    <property type="match status" value="1"/>
</dbReference>
<gene>
    <name evidence="5" type="ORF">NDK43_27445</name>
</gene>
<organism evidence="5 6">
    <name type="scientific">Neobacillus pocheonensis</name>
    <dbReference type="NCBI Taxonomy" id="363869"/>
    <lineage>
        <taxon>Bacteria</taxon>
        <taxon>Bacillati</taxon>
        <taxon>Bacillota</taxon>
        <taxon>Bacilli</taxon>
        <taxon>Bacillales</taxon>
        <taxon>Bacillaceae</taxon>
        <taxon>Neobacillus</taxon>
    </lineage>
</organism>
<reference evidence="5 6" key="1">
    <citation type="submission" date="2022-06" db="EMBL/GenBank/DDBJ databases">
        <authorList>
            <person name="Jeon C.O."/>
        </authorList>
    </citation>
    <scope>NUCLEOTIDE SEQUENCE [LARGE SCALE GENOMIC DNA]</scope>
    <source>
        <strain evidence="5 6">KCTC 13943</strain>
    </source>
</reference>
<evidence type="ECO:0000256" key="3">
    <source>
        <dbReference type="ARBA" id="ARBA00023163"/>
    </source>
</evidence>
<dbReference type="EMBL" id="JAMQCR010000002">
    <property type="protein sequence ID" value="MCM2535392.1"/>
    <property type="molecule type" value="Genomic_DNA"/>
</dbReference>
<accession>A0ABT0WGE2</accession>
<evidence type="ECO:0000256" key="2">
    <source>
        <dbReference type="ARBA" id="ARBA00023125"/>
    </source>
</evidence>
<dbReference type="PANTHER" id="PTHR43280">
    <property type="entry name" value="ARAC-FAMILY TRANSCRIPTIONAL REGULATOR"/>
    <property type="match status" value="1"/>
</dbReference>
<sequence length="100" mass="12045">MKENHQKGVSLEDIAHYCHLSRYHFSHLFKKEVGTSVMDFFNKLRIDKSLFYLEKTDSSVQEIANQVGFHDSNYFSRLFKKYMRSSPTEYRRLKRELKVC</sequence>
<dbReference type="InterPro" id="IPR018060">
    <property type="entry name" value="HTH_AraC"/>
</dbReference>
<dbReference type="Pfam" id="PF12833">
    <property type="entry name" value="HTH_18"/>
    <property type="match status" value="1"/>
</dbReference>
<dbReference type="PROSITE" id="PS01124">
    <property type="entry name" value="HTH_ARAC_FAMILY_2"/>
    <property type="match status" value="1"/>
</dbReference>
<dbReference type="InterPro" id="IPR020449">
    <property type="entry name" value="Tscrpt_reg_AraC-type_HTH"/>
</dbReference>
<keyword evidence="3" id="KW-0804">Transcription</keyword>
<dbReference type="PRINTS" id="PR00032">
    <property type="entry name" value="HTHARAC"/>
</dbReference>
<dbReference type="Gene3D" id="1.10.10.60">
    <property type="entry name" value="Homeodomain-like"/>
    <property type="match status" value="2"/>
</dbReference>
<dbReference type="InterPro" id="IPR009057">
    <property type="entry name" value="Homeodomain-like_sf"/>
</dbReference>
<keyword evidence="6" id="KW-1185">Reference proteome</keyword>
<dbReference type="SUPFAM" id="SSF46689">
    <property type="entry name" value="Homeodomain-like"/>
    <property type="match status" value="2"/>
</dbReference>
<dbReference type="PROSITE" id="PS00041">
    <property type="entry name" value="HTH_ARAC_FAMILY_1"/>
    <property type="match status" value="1"/>
</dbReference>
<evidence type="ECO:0000313" key="6">
    <source>
        <dbReference type="Proteomes" id="UP001523262"/>
    </source>
</evidence>
<keyword evidence="1" id="KW-0805">Transcription regulation</keyword>
<name>A0ABT0WGE2_9BACI</name>
<protein>
    <submittedName>
        <fullName evidence="5">Helix-turn-helix transcriptional regulator</fullName>
    </submittedName>
</protein>
<comment type="caution">
    <text evidence="5">The sequence shown here is derived from an EMBL/GenBank/DDBJ whole genome shotgun (WGS) entry which is preliminary data.</text>
</comment>
<keyword evidence="2" id="KW-0238">DNA-binding</keyword>
<evidence type="ECO:0000313" key="5">
    <source>
        <dbReference type="EMBL" id="MCM2535392.1"/>
    </source>
</evidence>
<evidence type="ECO:0000256" key="1">
    <source>
        <dbReference type="ARBA" id="ARBA00023015"/>
    </source>
</evidence>
<feature type="domain" description="HTH araC/xylS-type" evidence="4">
    <location>
        <begin position="1"/>
        <end position="93"/>
    </location>
</feature>